<proteinExistence type="predicted"/>
<dbReference type="SMART" id="SM00471">
    <property type="entry name" value="HDc"/>
    <property type="match status" value="1"/>
</dbReference>
<dbReference type="Pfam" id="PF02824">
    <property type="entry name" value="TGS"/>
    <property type="match status" value="1"/>
</dbReference>
<dbReference type="InterPro" id="IPR012675">
    <property type="entry name" value="Beta-grasp_dom_sf"/>
</dbReference>
<dbReference type="SUPFAM" id="SSF81301">
    <property type="entry name" value="Nucleotidyltransferase"/>
    <property type="match status" value="1"/>
</dbReference>
<evidence type="ECO:0000313" key="2">
    <source>
        <dbReference type="EMBL" id="OGC28178.1"/>
    </source>
</evidence>
<dbReference type="PROSITE" id="PS51880">
    <property type="entry name" value="TGS"/>
    <property type="match status" value="1"/>
</dbReference>
<dbReference type="InterPro" id="IPR012676">
    <property type="entry name" value="TGS-like"/>
</dbReference>
<dbReference type="Gene3D" id="1.10.3210.10">
    <property type="entry name" value="Hypothetical protein af1432"/>
    <property type="match status" value="1"/>
</dbReference>
<dbReference type="InterPro" id="IPR007685">
    <property type="entry name" value="RelA_SpoT"/>
</dbReference>
<dbReference type="PANTHER" id="PTHR21262:SF31">
    <property type="entry name" value="GTP PYROPHOSPHOKINASE"/>
    <property type="match status" value="1"/>
</dbReference>
<organism evidence="2 3">
    <name type="scientific">candidate division WOR-1 bacterium RIFOXYC12_FULL_54_18</name>
    <dbReference type="NCBI Taxonomy" id="1802584"/>
    <lineage>
        <taxon>Bacteria</taxon>
        <taxon>Bacillati</taxon>
        <taxon>Saganbacteria</taxon>
    </lineage>
</organism>
<comment type="caution">
    <text evidence="2">The sequence shown here is derived from an EMBL/GenBank/DDBJ whole genome shotgun (WGS) entry which is preliminary data.</text>
</comment>
<dbReference type="CDD" id="cd00077">
    <property type="entry name" value="HDc"/>
    <property type="match status" value="1"/>
</dbReference>
<dbReference type="GO" id="GO:0015969">
    <property type="term" value="P:guanosine tetraphosphate metabolic process"/>
    <property type="evidence" value="ECO:0007669"/>
    <property type="project" value="InterPro"/>
</dbReference>
<dbReference type="Gene3D" id="3.10.20.30">
    <property type="match status" value="1"/>
</dbReference>
<dbReference type="Proteomes" id="UP000178602">
    <property type="component" value="Unassembled WGS sequence"/>
</dbReference>
<name>A0A1F4T641_UNCSA</name>
<evidence type="ECO:0000259" key="1">
    <source>
        <dbReference type="PROSITE" id="PS51880"/>
    </source>
</evidence>
<feature type="domain" description="TGS" evidence="1">
    <location>
        <begin position="379"/>
        <end position="442"/>
    </location>
</feature>
<gene>
    <name evidence="2" type="ORF">A3K49_04240</name>
</gene>
<reference evidence="2 3" key="1">
    <citation type="journal article" date="2016" name="Nat. Commun.">
        <title>Thousands of microbial genomes shed light on interconnected biogeochemical processes in an aquifer system.</title>
        <authorList>
            <person name="Anantharaman K."/>
            <person name="Brown C.T."/>
            <person name="Hug L.A."/>
            <person name="Sharon I."/>
            <person name="Castelle C.J."/>
            <person name="Probst A.J."/>
            <person name="Thomas B.C."/>
            <person name="Singh A."/>
            <person name="Wilkins M.J."/>
            <person name="Karaoz U."/>
            <person name="Brodie E.L."/>
            <person name="Williams K.H."/>
            <person name="Hubbard S.S."/>
            <person name="Banfield J.F."/>
        </authorList>
    </citation>
    <scope>NUCLEOTIDE SEQUENCE [LARGE SCALE GENOMIC DNA]</scope>
</reference>
<dbReference type="SUPFAM" id="SSF81271">
    <property type="entry name" value="TGS-like"/>
    <property type="match status" value="1"/>
</dbReference>
<sequence>MSGCSEPERRLIEDAFLLAWRAHNGQFRKSGEPYIVHVMETAKIVKRWGLGAEEVAAAVLHDVIEDGYIAGFNITKEELGKLINERVAHLVDGITELGKEPDYVGKKPSKEYIMRKLLSAASLDLAVLIIKFADRLHNMRTLAYTQSESAKKKAAETLYVYSQIANILGIWTLKRNFEDLAYKYLEPENFYAIREYRDAIVRESEPRVKEIMADIEMALAEHGIAGRVRLEIRGVFELCQRFELRGKKLTDIAADDIWRVIVIVPNEKKYGCYLAMGIIHGVYHPAQNQKIEDHVNEACPNGHRFLHTYVQGPGGQLLVQIRDTVMYREYHGGVLAGVGKNRDWHGLNRRWLEALRKHLESEYSLSDEDLYTIVAAESVPITAYTPNRGRPFQFPRGATALDFAFKLRPEGALRAVSAKINGHTGRPLSDPLKDGDRVYIETDQKAKPDLKWLEHVRTPEARVSLEKYFNSLSDIQARDLAINYLKAKLLESFLPIKAFISSKYFGDYLARHGHETWMGFLTAVGRGKIRRVDRFLGGFMEEYYATIGDQHRARAPIGFKIVGKDEPGLMGSIAGGIAAHGMNISFCLSYSQKIDGVSRGVVNLVVEGTAGDVGEIENMQIATILRFTDGVTNFTPLSKENITNLAVLKRSNL</sequence>
<dbReference type="GO" id="GO:0005886">
    <property type="term" value="C:plasma membrane"/>
    <property type="evidence" value="ECO:0007669"/>
    <property type="project" value="TreeGrafter"/>
</dbReference>
<dbReference type="SMART" id="SM00954">
    <property type="entry name" value="RelA_SpoT"/>
    <property type="match status" value="1"/>
</dbReference>
<protein>
    <recommendedName>
        <fullName evidence="1">TGS domain-containing protein</fullName>
    </recommendedName>
</protein>
<dbReference type="SUPFAM" id="SSF109604">
    <property type="entry name" value="HD-domain/PDEase-like"/>
    <property type="match status" value="1"/>
</dbReference>
<dbReference type="PANTHER" id="PTHR21262">
    <property type="entry name" value="GUANOSINE-3',5'-BIS DIPHOSPHATE 3'-PYROPHOSPHOHYDROLASE"/>
    <property type="match status" value="1"/>
</dbReference>
<dbReference type="InterPro" id="IPR003607">
    <property type="entry name" value="HD/PDEase_dom"/>
</dbReference>
<dbReference type="Gene3D" id="3.30.460.10">
    <property type="entry name" value="Beta Polymerase, domain 2"/>
    <property type="match status" value="1"/>
</dbReference>
<dbReference type="AlphaFoldDB" id="A0A1F4T641"/>
<evidence type="ECO:0000313" key="3">
    <source>
        <dbReference type="Proteomes" id="UP000178602"/>
    </source>
</evidence>
<dbReference type="EMBL" id="MEUG01000001">
    <property type="protein sequence ID" value="OGC28178.1"/>
    <property type="molecule type" value="Genomic_DNA"/>
</dbReference>
<dbReference type="InterPro" id="IPR004095">
    <property type="entry name" value="TGS"/>
</dbReference>
<accession>A0A1F4T641</accession>
<dbReference type="Pfam" id="PF13328">
    <property type="entry name" value="HD_4"/>
    <property type="match status" value="1"/>
</dbReference>
<dbReference type="InterPro" id="IPR043519">
    <property type="entry name" value="NT_sf"/>
</dbReference>